<evidence type="ECO:0000313" key="1">
    <source>
        <dbReference type="EMBL" id="PIU41702.1"/>
    </source>
</evidence>
<accession>A0A2J0KT75</accession>
<comment type="caution">
    <text evidence="1">The sequence shown here is derived from an EMBL/GenBank/DDBJ whole genome shotgun (WGS) entry which is preliminary data.</text>
</comment>
<name>A0A2J0KT75_9BACT</name>
<evidence type="ECO:0000313" key="2">
    <source>
        <dbReference type="Proteomes" id="UP000230052"/>
    </source>
</evidence>
<proteinExistence type="predicted"/>
<organism evidence="1 2">
    <name type="scientific">Candidatus Aquitaenariimonas noxiae</name>
    <dbReference type="NCBI Taxonomy" id="1974741"/>
    <lineage>
        <taxon>Bacteria</taxon>
        <taxon>Pseudomonadati</taxon>
        <taxon>Candidatus Omnitrophota</taxon>
        <taxon>Candidatus Aquitaenariimonas</taxon>
    </lineage>
</organism>
<dbReference type="EMBL" id="PEWV01000037">
    <property type="protein sequence ID" value="PIU41702.1"/>
    <property type="molecule type" value="Genomic_DNA"/>
</dbReference>
<sequence length="261" mass="29924">MKKKYLFVSDFDKTLSVEDNGELLCAKLGISVQDFYAKIEEIRRRNIVQLGGELTYLLTRDKDFIGKVNKKLLYEVGREIKLKKNIPELFKILNDGIGDFTFSSYVVSAAPQEIVDEALKGMLPHDHIFGTKFTYGKNETIIDVERTNAAHAKVATVDMLKDREKVPHDRIIYVGDGASDIHVMLHLLSYRGYPITVSQAPYMGHICRRTVISDNVLSILIPILEDIVKLSEDEIRSFFEERGHSVKDWSRTKTEWIDLEE</sequence>
<dbReference type="InterPro" id="IPR036412">
    <property type="entry name" value="HAD-like_sf"/>
</dbReference>
<dbReference type="Proteomes" id="UP000230052">
    <property type="component" value="Unassembled WGS sequence"/>
</dbReference>
<dbReference type="AlphaFoldDB" id="A0A2J0KT75"/>
<dbReference type="SUPFAM" id="SSF56784">
    <property type="entry name" value="HAD-like"/>
    <property type="match status" value="1"/>
</dbReference>
<dbReference type="Gene3D" id="3.40.50.1000">
    <property type="entry name" value="HAD superfamily/HAD-like"/>
    <property type="match status" value="1"/>
</dbReference>
<dbReference type="Pfam" id="PF12710">
    <property type="entry name" value="HAD"/>
    <property type="match status" value="1"/>
</dbReference>
<reference evidence="1 2" key="1">
    <citation type="submission" date="2017-09" db="EMBL/GenBank/DDBJ databases">
        <title>Depth-based differentiation of microbial function through sediment-hosted aquifers and enrichment of novel symbionts in the deep terrestrial subsurface.</title>
        <authorList>
            <person name="Probst A.J."/>
            <person name="Ladd B."/>
            <person name="Jarett J.K."/>
            <person name="Geller-Mcgrath D.E."/>
            <person name="Sieber C.M."/>
            <person name="Emerson J.B."/>
            <person name="Anantharaman K."/>
            <person name="Thomas B.C."/>
            <person name="Malmstrom R."/>
            <person name="Stieglmeier M."/>
            <person name="Klingl A."/>
            <person name="Woyke T."/>
            <person name="Ryan C.M."/>
            <person name="Banfield J.F."/>
        </authorList>
    </citation>
    <scope>NUCLEOTIDE SEQUENCE [LARGE SCALE GENOMIC DNA]</scope>
    <source>
        <strain evidence="1">CG07_land_8_20_14_0_80_42_15</strain>
    </source>
</reference>
<protein>
    <submittedName>
        <fullName evidence="1">Haloacid dehalogenase</fullName>
    </submittedName>
</protein>
<dbReference type="InterPro" id="IPR023214">
    <property type="entry name" value="HAD_sf"/>
</dbReference>
<gene>
    <name evidence="1" type="ORF">COS99_03850</name>
</gene>